<protein>
    <recommendedName>
        <fullName evidence="3">SH3 domain-containing protein</fullName>
    </recommendedName>
</protein>
<name>A0A521ANK7_9BACT</name>
<proteinExistence type="predicted"/>
<dbReference type="EMBL" id="FXTP01000001">
    <property type="protein sequence ID" value="SMO36378.1"/>
    <property type="molecule type" value="Genomic_DNA"/>
</dbReference>
<accession>A0A521ANK7</accession>
<dbReference type="Proteomes" id="UP000317557">
    <property type="component" value="Unassembled WGS sequence"/>
</dbReference>
<reference evidence="1 2" key="1">
    <citation type="submission" date="2017-05" db="EMBL/GenBank/DDBJ databases">
        <authorList>
            <person name="Varghese N."/>
            <person name="Submissions S."/>
        </authorList>
    </citation>
    <scope>NUCLEOTIDE SEQUENCE [LARGE SCALE GENOMIC DNA]</scope>
    <source>
        <strain evidence="1 2">DSM 21985</strain>
    </source>
</reference>
<dbReference type="PROSITE" id="PS51257">
    <property type="entry name" value="PROKAR_LIPOPROTEIN"/>
    <property type="match status" value="1"/>
</dbReference>
<organism evidence="1 2">
    <name type="scientific">Gracilimonas mengyeensis</name>
    <dbReference type="NCBI Taxonomy" id="1302730"/>
    <lineage>
        <taxon>Bacteria</taxon>
        <taxon>Pseudomonadati</taxon>
        <taxon>Balneolota</taxon>
        <taxon>Balneolia</taxon>
        <taxon>Balneolales</taxon>
        <taxon>Balneolaceae</taxon>
        <taxon>Gracilimonas</taxon>
    </lineage>
</organism>
<evidence type="ECO:0000313" key="2">
    <source>
        <dbReference type="Proteomes" id="UP000317557"/>
    </source>
</evidence>
<dbReference type="RefSeq" id="WP_142452785.1">
    <property type="nucleotide sequence ID" value="NZ_FXTP01000001.1"/>
</dbReference>
<evidence type="ECO:0008006" key="3">
    <source>
        <dbReference type="Google" id="ProtNLM"/>
    </source>
</evidence>
<gene>
    <name evidence="1" type="ORF">SAMN06265219_101273</name>
</gene>
<dbReference type="OrthoDB" id="1522707at2"/>
<dbReference type="AlphaFoldDB" id="A0A521ANK7"/>
<keyword evidence="2" id="KW-1185">Reference proteome</keyword>
<sequence>MGLNQRAYFALTSLILALLIQGCSVTSWTVVDEGARDTEDFEIIDTRYLLQSTNGINPEQPLAYFDLYRINTYEYTQRVQTERYVQQYRPRLGYVLLGAAGAGLSYYAAFSDQLLSRPTDTQRYALMGAGTLLTGVSFLNMKPVGEPKKTGESRLLRQTGTETEVDTLASDPYQEETARLRVRYNGDMLIQSDNWPFDGNRLSINLADNIDASIFEEEPAENLVVEATYDTLQKIIEVPVASVFERFVVVDKPLTALRNEPEVNPDNVLNDLAEGSQLKLVSRQGDWFKVLYGISETWIAANDVRTIWRPSDFASDLSVIAIPNVPFGSVDVEQDIPVLAEDNSSSSALILSNFRYDGAFSEKNYGQRDVQLMEAYFQNAFRVRDNFLATITNTSSQGMVARSIRRLQSAASDSSHTLYVYLGGFTVLKDDQLHLAGPEYTDDTPKSINLHWLFEQLGAIENGRIIVFADFDFFNFAQDDEILQETVEPLISQNPSSAVIFSSILNQQSGIYSSPGGDQKRHSIFTYFLADAFKNGNTYISDIMSYLDRNVTFISRSLYERPQTPILFGNNQLEIVN</sequence>
<evidence type="ECO:0000313" key="1">
    <source>
        <dbReference type="EMBL" id="SMO36378.1"/>
    </source>
</evidence>